<dbReference type="EMBL" id="BMFV01000036">
    <property type="protein sequence ID" value="GGH86972.1"/>
    <property type="molecule type" value="Genomic_DNA"/>
</dbReference>
<evidence type="ECO:0000313" key="2">
    <source>
        <dbReference type="EMBL" id="GGH86972.1"/>
    </source>
</evidence>
<feature type="transmembrane region" description="Helical" evidence="1">
    <location>
        <begin position="33"/>
        <end position="56"/>
    </location>
</feature>
<protein>
    <recommendedName>
        <fullName evidence="4">DUF3953 domain-containing protein</fullName>
    </recommendedName>
</protein>
<evidence type="ECO:0008006" key="4">
    <source>
        <dbReference type="Google" id="ProtNLM"/>
    </source>
</evidence>
<feature type="transmembrane region" description="Helical" evidence="1">
    <location>
        <begin position="63"/>
        <end position="82"/>
    </location>
</feature>
<accession>A0A8J3ENK9</accession>
<comment type="caution">
    <text evidence="2">The sequence shown here is derived from an EMBL/GenBank/DDBJ whole genome shotgun (WGS) entry which is preliminary data.</text>
</comment>
<evidence type="ECO:0000256" key="1">
    <source>
        <dbReference type="SAM" id="Phobius"/>
    </source>
</evidence>
<reference evidence="2" key="1">
    <citation type="journal article" date="2014" name="Int. J. Syst. Evol. Microbiol.">
        <title>Complete genome sequence of Corynebacterium casei LMG S-19264T (=DSM 44701T), isolated from a smear-ripened cheese.</title>
        <authorList>
            <consortium name="US DOE Joint Genome Institute (JGI-PGF)"/>
            <person name="Walter F."/>
            <person name="Albersmeier A."/>
            <person name="Kalinowski J."/>
            <person name="Ruckert C."/>
        </authorList>
    </citation>
    <scope>NUCLEOTIDE SEQUENCE</scope>
    <source>
        <strain evidence="2">CGMCC 1.12777</strain>
    </source>
</reference>
<gene>
    <name evidence="2" type="ORF">GCM10007096_35910</name>
</gene>
<feature type="transmembrane region" description="Helical" evidence="1">
    <location>
        <begin position="7"/>
        <end position="27"/>
    </location>
</feature>
<dbReference type="AlphaFoldDB" id="A0A8J3ENK9"/>
<evidence type="ECO:0000313" key="3">
    <source>
        <dbReference type="Proteomes" id="UP000656813"/>
    </source>
</evidence>
<dbReference type="Proteomes" id="UP000656813">
    <property type="component" value="Unassembled WGS sequence"/>
</dbReference>
<dbReference type="RefSeq" id="WP_188498765.1">
    <property type="nucleotide sequence ID" value="NZ_BMFV01000036.1"/>
</dbReference>
<name>A0A8J3ENK9_9BACL</name>
<sequence>MNKKFSVSSLIVALIGLLVILAIFFYGASSLEMFFAIVGIGILIYIISIILCVMAFVRKENGLQKYIVVVSVIIAIFFVGYIN</sequence>
<proteinExistence type="predicted"/>
<keyword evidence="1" id="KW-0472">Membrane</keyword>
<reference evidence="2" key="2">
    <citation type="submission" date="2020-09" db="EMBL/GenBank/DDBJ databases">
        <authorList>
            <person name="Sun Q."/>
            <person name="Zhou Y."/>
        </authorList>
    </citation>
    <scope>NUCLEOTIDE SEQUENCE</scope>
    <source>
        <strain evidence="2">CGMCC 1.12777</strain>
    </source>
</reference>
<keyword evidence="1" id="KW-1133">Transmembrane helix</keyword>
<organism evidence="2 3">
    <name type="scientific">Pullulanibacillus pueri</name>
    <dbReference type="NCBI Taxonomy" id="1437324"/>
    <lineage>
        <taxon>Bacteria</taxon>
        <taxon>Bacillati</taxon>
        <taxon>Bacillota</taxon>
        <taxon>Bacilli</taxon>
        <taxon>Bacillales</taxon>
        <taxon>Sporolactobacillaceae</taxon>
        <taxon>Pullulanibacillus</taxon>
    </lineage>
</organism>
<keyword evidence="3" id="KW-1185">Reference proteome</keyword>
<keyword evidence="1" id="KW-0812">Transmembrane</keyword>